<dbReference type="Proteomes" id="UP000299102">
    <property type="component" value="Unassembled WGS sequence"/>
</dbReference>
<dbReference type="AlphaFoldDB" id="A0A4C1ZGV0"/>
<comment type="caution">
    <text evidence="1">The sequence shown here is derived from an EMBL/GenBank/DDBJ whole genome shotgun (WGS) entry which is preliminary data.</text>
</comment>
<evidence type="ECO:0000313" key="2">
    <source>
        <dbReference type="Proteomes" id="UP000299102"/>
    </source>
</evidence>
<reference evidence="1 2" key="1">
    <citation type="journal article" date="2019" name="Commun. Biol.">
        <title>The bagworm genome reveals a unique fibroin gene that provides high tensile strength.</title>
        <authorList>
            <person name="Kono N."/>
            <person name="Nakamura H."/>
            <person name="Ohtoshi R."/>
            <person name="Tomita M."/>
            <person name="Numata K."/>
            <person name="Arakawa K."/>
        </authorList>
    </citation>
    <scope>NUCLEOTIDE SEQUENCE [LARGE SCALE GENOMIC DNA]</scope>
</reference>
<gene>
    <name evidence="1" type="ORF">EVAR_58485_1</name>
</gene>
<evidence type="ECO:0000313" key="1">
    <source>
        <dbReference type="EMBL" id="GBP88071.1"/>
    </source>
</evidence>
<sequence>YRTIREPYRTILEAYEAFLVTLDDSKPERTAVLAKVDADFLKIFGLAVSIDQTGLRRLLCRKESERTLGSGLSSVSSANAGALIDINLNSINGQNQDGLLFIYRFDSLVDLRTDLTSGPKFAYLLCRLSAKPRGCGPSSSATGLRTTFSSVLTHIQPGGQGRWRALLDSIPDRHTPRAVVPVTGAVQGATLLRPL</sequence>
<accession>A0A4C1ZGV0</accession>
<dbReference type="EMBL" id="BGZK01001904">
    <property type="protein sequence ID" value="GBP88071.1"/>
    <property type="molecule type" value="Genomic_DNA"/>
</dbReference>
<name>A0A4C1ZGV0_EUMVA</name>
<keyword evidence="2" id="KW-1185">Reference proteome</keyword>
<proteinExistence type="predicted"/>
<protein>
    <submittedName>
        <fullName evidence="1">Uncharacterized protein</fullName>
    </submittedName>
</protein>
<feature type="non-terminal residue" evidence="1">
    <location>
        <position position="1"/>
    </location>
</feature>
<organism evidence="1 2">
    <name type="scientific">Eumeta variegata</name>
    <name type="common">Bagworm moth</name>
    <name type="synonym">Eumeta japonica</name>
    <dbReference type="NCBI Taxonomy" id="151549"/>
    <lineage>
        <taxon>Eukaryota</taxon>
        <taxon>Metazoa</taxon>
        <taxon>Ecdysozoa</taxon>
        <taxon>Arthropoda</taxon>
        <taxon>Hexapoda</taxon>
        <taxon>Insecta</taxon>
        <taxon>Pterygota</taxon>
        <taxon>Neoptera</taxon>
        <taxon>Endopterygota</taxon>
        <taxon>Lepidoptera</taxon>
        <taxon>Glossata</taxon>
        <taxon>Ditrysia</taxon>
        <taxon>Tineoidea</taxon>
        <taxon>Psychidae</taxon>
        <taxon>Oiketicinae</taxon>
        <taxon>Eumeta</taxon>
    </lineage>
</organism>